<gene>
    <name evidence="1" type="ORF">BB215W447A_1206</name>
</gene>
<accession>A0A2K9BAW0</accession>
<sequence length="82" mass="9108">MGLFGRLFGPKGDYSLEEAARLIGTSPETVTALVDSGRLSAAGTDPLRFDADEVERYIGHLEEHRRNMDDFYRAGEEMGLDD</sequence>
<evidence type="ECO:0000313" key="2">
    <source>
        <dbReference type="Proteomes" id="UP000232491"/>
    </source>
</evidence>
<name>A0A2K9BAW0_BIFBR</name>
<dbReference type="AlphaFoldDB" id="A0A2K9BAW0"/>
<dbReference type="InterPro" id="IPR041657">
    <property type="entry name" value="HTH_17"/>
</dbReference>
<reference evidence="1 2" key="1">
    <citation type="submission" date="2017-05" db="EMBL/GenBank/DDBJ databases">
        <title>Comparative genomics and methylome analysis of the gut commensal Bifidobacterium breve.</title>
        <authorList>
            <person name="Bottacini F."/>
            <person name="Morrissey R."/>
            <person name="Roberts R.J."/>
            <person name="James K."/>
            <person name="van Breen J."/>
            <person name="Egan M."/>
            <person name="Lambert J."/>
            <person name="van Limpt K."/>
            <person name="Stanton C."/>
            <person name="Knol J."/>
            <person name="O' Connell Motherway M."/>
            <person name="van Sinderen D."/>
        </authorList>
    </citation>
    <scope>NUCLEOTIDE SEQUENCE [LARGE SCALE GENOMIC DNA]</scope>
    <source>
        <strain evidence="1 2">215W447a</strain>
    </source>
</reference>
<organism evidence="1 2">
    <name type="scientific">Bifidobacterium breve</name>
    <dbReference type="NCBI Taxonomy" id="1685"/>
    <lineage>
        <taxon>Bacteria</taxon>
        <taxon>Bacillati</taxon>
        <taxon>Actinomycetota</taxon>
        <taxon>Actinomycetes</taxon>
        <taxon>Bifidobacteriales</taxon>
        <taxon>Bifidobacteriaceae</taxon>
        <taxon>Bifidobacterium</taxon>
    </lineage>
</organism>
<evidence type="ECO:0000313" key="1">
    <source>
        <dbReference type="EMBL" id="AUE03222.1"/>
    </source>
</evidence>
<dbReference type="Proteomes" id="UP000232491">
    <property type="component" value="Chromosome"/>
</dbReference>
<dbReference type="EMBL" id="CP021558">
    <property type="protein sequence ID" value="AUE03222.1"/>
    <property type="molecule type" value="Genomic_DNA"/>
</dbReference>
<dbReference type="Pfam" id="PF12728">
    <property type="entry name" value="HTH_17"/>
    <property type="match status" value="1"/>
</dbReference>
<proteinExistence type="predicted"/>
<protein>
    <submittedName>
        <fullName evidence="1">Uncharacterized protein</fullName>
    </submittedName>
</protein>
<dbReference type="RefSeq" id="WP_106620930.1">
    <property type="nucleotide sequence ID" value="NZ_CP021389.1"/>
</dbReference>